<reference evidence="1 2" key="1">
    <citation type="submission" date="2024-09" db="EMBL/GenBank/DDBJ databases">
        <authorList>
            <person name="Lee S.D."/>
        </authorList>
    </citation>
    <scope>NUCLEOTIDE SEQUENCE [LARGE SCALE GENOMIC DNA]</scope>
    <source>
        <strain evidence="1 2">N1-1</strain>
    </source>
</reference>
<evidence type="ECO:0000313" key="1">
    <source>
        <dbReference type="EMBL" id="MFC1410706.1"/>
    </source>
</evidence>
<sequence length="765" mass="75443">MRSPVPLRPRRGPAALVAALLIGLLGAAAPTATAAPPPGAVQGAVSGAAHAAVQGAVPAAVPGAVPGAVPAAGKQQQTFGIQPASATAPDSRSAYTYIGTPGAQVKDHVAVWNYGDQPLSLTLYAADAFNTDTGGYDVLPAGKPSTDVGAWVHLATATVTLPPRSRQIVPFTLAIPADAGPGDHSGGIVLALRRQTVDAKGNAVAVDQRVGARIHLRVPGALRPALTIESVRTTYRGTLNPISDGSATTSYTVRNTGNIRLGGRQAVRVRNALGNVVTAKGPAALTELLPGNSATYTVTVGGVFPALWQTASITIDPLALPGDIDPALPSATRSVQYPTIPWTLLAILLVLLLAGGARFRRARRGRRGAAGGGGGATPGRPVPPTPAPAPAVAVAPTGSGGNGDGATGVPVPVPVAAPVPGPVPVPAPAPAPGGVTVPVPVPVSGAVPETVSVLVADAAAVPVAVPVPVPVPGGATVPGPTPAPGPVPASEPATAAATPTVELRKAGTAALALLLLGGLALGGLAATAPRAYADPTTRPAPGASNSGAAGTLAFDYATGHLNDAVDVLTSGPCPHADDSLMASFSGEGFPAGGATVVGLSPASIYPVAANGGYVVPLGNTPATIAQQNGVTRLHGRYTVDVYCKGRFLAAHYRDFRGTLTFAADGTWKAAGTPATVLIHGNSATPAPVPPAAPSLNAPNQTAAASASSGGIPSDSIAALFGGGGLLALLGVSYLRRQRARVKEIRSSAGSANGTVGPLDKEAVKR</sequence>
<gene>
    <name evidence="1" type="ORF">ACEZDG_15675</name>
</gene>
<keyword evidence="2" id="KW-1185">Reference proteome</keyword>
<accession>A0ABV6VAN1</accession>
<dbReference type="Proteomes" id="UP001592582">
    <property type="component" value="Unassembled WGS sequence"/>
</dbReference>
<proteinExistence type="predicted"/>
<protein>
    <submittedName>
        <fullName evidence="1">Uncharacterized protein</fullName>
    </submittedName>
</protein>
<organism evidence="1 2">
    <name type="scientific">Streptacidiphilus alkalitolerans</name>
    <dbReference type="NCBI Taxonomy" id="3342712"/>
    <lineage>
        <taxon>Bacteria</taxon>
        <taxon>Bacillati</taxon>
        <taxon>Actinomycetota</taxon>
        <taxon>Actinomycetes</taxon>
        <taxon>Kitasatosporales</taxon>
        <taxon>Streptomycetaceae</taxon>
        <taxon>Streptacidiphilus</taxon>
    </lineage>
</organism>
<evidence type="ECO:0000313" key="2">
    <source>
        <dbReference type="Proteomes" id="UP001592582"/>
    </source>
</evidence>
<dbReference type="EMBL" id="JBHEZX010000006">
    <property type="protein sequence ID" value="MFC1410706.1"/>
    <property type="molecule type" value="Genomic_DNA"/>
</dbReference>
<name>A0ABV6VAN1_9ACTN</name>
<comment type="caution">
    <text evidence="1">The sequence shown here is derived from an EMBL/GenBank/DDBJ whole genome shotgun (WGS) entry which is preliminary data.</text>
</comment>